<feature type="compositionally biased region" description="Low complexity" evidence="3">
    <location>
        <begin position="179"/>
        <end position="189"/>
    </location>
</feature>
<feature type="region of interest" description="Disordered" evidence="3">
    <location>
        <begin position="168"/>
        <end position="226"/>
    </location>
</feature>
<name>A0AAV2K9D4_KNICA</name>
<protein>
    <submittedName>
        <fullName evidence="4">Uncharacterized protein</fullName>
    </submittedName>
</protein>
<dbReference type="InterPro" id="IPR040046">
    <property type="entry name" value="FAM228"/>
</dbReference>
<dbReference type="EMBL" id="OZ035839">
    <property type="protein sequence ID" value="CAL1586304.1"/>
    <property type="molecule type" value="Genomic_DNA"/>
</dbReference>
<reference evidence="4 5" key="1">
    <citation type="submission" date="2024-04" db="EMBL/GenBank/DDBJ databases">
        <authorList>
            <person name="Waldvogel A.-M."/>
            <person name="Schoenle A."/>
        </authorList>
    </citation>
    <scope>NUCLEOTIDE SEQUENCE [LARGE SCALE GENOMIC DNA]</scope>
</reference>
<evidence type="ECO:0000313" key="4">
    <source>
        <dbReference type="EMBL" id="CAL1586304.1"/>
    </source>
</evidence>
<dbReference type="Gene3D" id="1.20.900.10">
    <property type="entry name" value="Dbl homology (DH) domain"/>
    <property type="match status" value="1"/>
</dbReference>
<dbReference type="Proteomes" id="UP001497482">
    <property type="component" value="Chromosome 17"/>
</dbReference>
<evidence type="ECO:0000256" key="1">
    <source>
        <dbReference type="ARBA" id="ARBA00007753"/>
    </source>
</evidence>
<gene>
    <name evidence="4" type="ORF">KC01_LOCUS16394</name>
</gene>
<dbReference type="AlphaFoldDB" id="A0AAV2K9D4"/>
<feature type="compositionally biased region" description="Polar residues" evidence="3">
    <location>
        <begin position="9"/>
        <end position="28"/>
    </location>
</feature>
<keyword evidence="5" id="KW-1185">Reference proteome</keyword>
<feature type="region of interest" description="Disordered" evidence="3">
    <location>
        <begin position="1"/>
        <end position="45"/>
    </location>
</feature>
<comment type="similarity">
    <text evidence="1">Belongs to the FAM228 family.</text>
</comment>
<evidence type="ECO:0000256" key="2">
    <source>
        <dbReference type="SAM" id="Coils"/>
    </source>
</evidence>
<evidence type="ECO:0000256" key="3">
    <source>
        <dbReference type="SAM" id="MobiDB-lite"/>
    </source>
</evidence>
<dbReference type="InterPro" id="IPR035899">
    <property type="entry name" value="DBL_dom_sf"/>
</dbReference>
<dbReference type="PANTHER" id="PTHR28584">
    <property type="entry name" value="FAMILY WITH SEQUENCE SIMILARITY 228 MEMBER A"/>
    <property type="match status" value="1"/>
</dbReference>
<evidence type="ECO:0000313" key="5">
    <source>
        <dbReference type="Proteomes" id="UP001497482"/>
    </source>
</evidence>
<sequence>MSPRRSDANACTSFPRSRVISTNYNEGSNEAHKSPRCTQPVREERRSCPSIRRLQMERHQMKENMEQLLNMQTRFVKDLEDVLNQHDVAERRKRELLHKHWTERLWLPLQKRLIQRVASCGAAEIKRRQGLYSHYLQHCNSKLAEIEDRPKQAWNSICLHTESKNDSRQFEKLPPHLQSSLVSGSSVRSWTRHGTPSSSSASSSTKTLTEQSGDDKMDLPSILPLQ</sequence>
<dbReference type="PANTHER" id="PTHR28584:SF1">
    <property type="entry name" value="PROTEIN FAM228B"/>
    <property type="match status" value="1"/>
</dbReference>
<accession>A0AAV2K9D4</accession>
<feature type="coiled-coil region" evidence="2">
    <location>
        <begin position="51"/>
        <end position="99"/>
    </location>
</feature>
<organism evidence="4 5">
    <name type="scientific">Knipowitschia caucasica</name>
    <name type="common">Caucasian dwarf goby</name>
    <name type="synonym">Pomatoschistus caucasicus</name>
    <dbReference type="NCBI Taxonomy" id="637954"/>
    <lineage>
        <taxon>Eukaryota</taxon>
        <taxon>Metazoa</taxon>
        <taxon>Chordata</taxon>
        <taxon>Craniata</taxon>
        <taxon>Vertebrata</taxon>
        <taxon>Euteleostomi</taxon>
        <taxon>Actinopterygii</taxon>
        <taxon>Neopterygii</taxon>
        <taxon>Teleostei</taxon>
        <taxon>Neoteleostei</taxon>
        <taxon>Acanthomorphata</taxon>
        <taxon>Gobiaria</taxon>
        <taxon>Gobiiformes</taxon>
        <taxon>Gobioidei</taxon>
        <taxon>Gobiidae</taxon>
        <taxon>Gobiinae</taxon>
        <taxon>Knipowitschia</taxon>
    </lineage>
</organism>
<proteinExistence type="inferred from homology"/>
<keyword evidence="2" id="KW-0175">Coiled coil</keyword>